<gene>
    <name evidence="1" type="ORF">LNAOJCKE_5634</name>
</gene>
<name>A0ABQ4UMA7_9HYPH</name>
<evidence type="ECO:0000313" key="1">
    <source>
        <dbReference type="EMBL" id="GJE68396.1"/>
    </source>
</evidence>
<dbReference type="Proteomes" id="UP001055039">
    <property type="component" value="Unassembled WGS sequence"/>
</dbReference>
<evidence type="ECO:0000313" key="2">
    <source>
        <dbReference type="Proteomes" id="UP001055039"/>
    </source>
</evidence>
<accession>A0ABQ4UMA7</accession>
<proteinExistence type="predicted"/>
<sequence length="87" mass="9700">MRKYGVQPRQLPVLNVFEGEAWKAKVIPFGLWVIGANGRLDVLVGDKKKIIVGGERGEEVPTWRIASNDGRSALKGLTRESWIEALQ</sequence>
<protein>
    <submittedName>
        <fullName evidence="1">Uncharacterized protein</fullName>
    </submittedName>
</protein>
<organism evidence="1 2">
    <name type="scientific">Methylorubrum aminovorans</name>
    <dbReference type="NCBI Taxonomy" id="269069"/>
    <lineage>
        <taxon>Bacteria</taxon>
        <taxon>Pseudomonadati</taxon>
        <taxon>Pseudomonadota</taxon>
        <taxon>Alphaproteobacteria</taxon>
        <taxon>Hyphomicrobiales</taxon>
        <taxon>Methylobacteriaceae</taxon>
        <taxon>Methylorubrum</taxon>
    </lineage>
</organism>
<reference evidence="1" key="1">
    <citation type="journal article" date="2021" name="Front. Microbiol.">
        <title>Comprehensive Comparative Genomics and Phenotyping of Methylobacterium Species.</title>
        <authorList>
            <person name="Alessa O."/>
            <person name="Ogura Y."/>
            <person name="Fujitani Y."/>
            <person name="Takami H."/>
            <person name="Hayashi T."/>
            <person name="Sahin N."/>
            <person name="Tani A."/>
        </authorList>
    </citation>
    <scope>NUCLEOTIDE SEQUENCE</scope>
    <source>
        <strain evidence="1">NBRC 15686</strain>
    </source>
</reference>
<keyword evidence="2" id="KW-1185">Reference proteome</keyword>
<comment type="caution">
    <text evidence="1">The sequence shown here is derived from an EMBL/GenBank/DDBJ whole genome shotgun (WGS) entry which is preliminary data.</text>
</comment>
<reference evidence="1" key="2">
    <citation type="submission" date="2021-08" db="EMBL/GenBank/DDBJ databases">
        <authorList>
            <person name="Tani A."/>
            <person name="Ola A."/>
            <person name="Ogura Y."/>
            <person name="Katsura K."/>
            <person name="Hayashi T."/>
        </authorList>
    </citation>
    <scope>NUCLEOTIDE SEQUENCE</scope>
    <source>
        <strain evidence="1">NBRC 15686</strain>
    </source>
</reference>
<dbReference type="EMBL" id="BPRC01000062">
    <property type="protein sequence ID" value="GJE68396.1"/>
    <property type="molecule type" value="Genomic_DNA"/>
</dbReference>